<dbReference type="Gene3D" id="1.10.101.10">
    <property type="entry name" value="PGBD-like superfamily/PGBD"/>
    <property type="match status" value="1"/>
</dbReference>
<comment type="caution">
    <text evidence="9">The sequence shown here is derived from an EMBL/GenBank/DDBJ whole genome shotgun (WGS) entry which is preliminary data.</text>
</comment>
<dbReference type="EC" id="3.4.21.102" evidence="9"/>
<evidence type="ECO:0000256" key="7">
    <source>
        <dbReference type="SAM" id="Phobius"/>
    </source>
</evidence>
<proteinExistence type="inferred from homology"/>
<dbReference type="Pfam" id="PF01471">
    <property type="entry name" value="PG_binding_1"/>
    <property type="match status" value="1"/>
</dbReference>
<dbReference type="SUPFAM" id="SSF50156">
    <property type="entry name" value="PDZ domain-like"/>
    <property type="match status" value="1"/>
</dbReference>
<dbReference type="InterPro" id="IPR004447">
    <property type="entry name" value="Peptidase_S41A"/>
</dbReference>
<evidence type="ECO:0000256" key="6">
    <source>
        <dbReference type="SAM" id="Coils"/>
    </source>
</evidence>
<dbReference type="PANTHER" id="PTHR32060:SF30">
    <property type="entry name" value="CARBOXY-TERMINAL PROCESSING PROTEASE CTPA"/>
    <property type="match status" value="1"/>
</dbReference>
<protein>
    <submittedName>
        <fullName evidence="9">Carboxy-terminal processing protease CtpA</fullName>
        <ecNumber evidence="9">3.4.21.102</ecNumber>
    </submittedName>
</protein>
<keyword evidence="7" id="KW-0812">Transmembrane</keyword>
<gene>
    <name evidence="9" type="primary">ctpA</name>
    <name evidence="9" type="ORF">BACCIP111895_04712</name>
</gene>
<dbReference type="InterPro" id="IPR001478">
    <property type="entry name" value="PDZ"/>
</dbReference>
<dbReference type="Gene3D" id="3.90.226.10">
    <property type="entry name" value="2-enoyl-CoA Hydratase, Chain A, domain 1"/>
    <property type="match status" value="1"/>
</dbReference>
<dbReference type="InterPro" id="IPR055210">
    <property type="entry name" value="CtpA/B_N"/>
</dbReference>
<keyword evidence="7" id="KW-1133">Transmembrane helix</keyword>
<keyword evidence="6" id="KW-0175">Coiled coil</keyword>
<dbReference type="GO" id="GO:0006508">
    <property type="term" value="P:proteolysis"/>
    <property type="evidence" value="ECO:0007669"/>
    <property type="project" value="UniProtKB-KW"/>
</dbReference>
<dbReference type="InterPro" id="IPR029045">
    <property type="entry name" value="ClpP/crotonase-like_dom_sf"/>
</dbReference>
<dbReference type="InterPro" id="IPR005151">
    <property type="entry name" value="Tail-specific_protease"/>
</dbReference>
<dbReference type="CDD" id="cd07560">
    <property type="entry name" value="Peptidase_S41_CPP"/>
    <property type="match status" value="1"/>
</dbReference>
<dbReference type="PANTHER" id="PTHR32060">
    <property type="entry name" value="TAIL-SPECIFIC PROTEASE"/>
    <property type="match status" value="1"/>
</dbReference>
<organism evidence="9 10">
    <name type="scientific">Neobacillus rhizosphaerae</name>
    <dbReference type="NCBI Taxonomy" id="2880965"/>
    <lineage>
        <taxon>Bacteria</taxon>
        <taxon>Bacillati</taxon>
        <taxon>Bacillota</taxon>
        <taxon>Bacilli</taxon>
        <taxon>Bacillales</taxon>
        <taxon>Bacillaceae</taxon>
        <taxon>Neobacillus</taxon>
    </lineage>
</organism>
<dbReference type="Gene3D" id="3.30.750.44">
    <property type="match status" value="1"/>
</dbReference>
<dbReference type="SMART" id="SM00245">
    <property type="entry name" value="TSPc"/>
    <property type="match status" value="1"/>
</dbReference>
<dbReference type="InterPro" id="IPR036366">
    <property type="entry name" value="PGBDSf"/>
</dbReference>
<keyword evidence="3 5" id="KW-0378">Hydrolase</keyword>
<feature type="coiled-coil region" evidence="6">
    <location>
        <begin position="25"/>
        <end position="52"/>
    </location>
</feature>
<dbReference type="PROSITE" id="PS50106">
    <property type="entry name" value="PDZ"/>
    <property type="match status" value="1"/>
</dbReference>
<dbReference type="Gene3D" id="2.30.42.10">
    <property type="match status" value="1"/>
</dbReference>
<keyword evidence="2 5" id="KW-0645">Protease</keyword>
<name>A0ABM9EXW9_9BACI</name>
<dbReference type="InterPro" id="IPR002477">
    <property type="entry name" value="Peptidoglycan-bd-like"/>
</dbReference>
<comment type="similarity">
    <text evidence="1 5">Belongs to the peptidase S41A family.</text>
</comment>
<feature type="transmembrane region" description="Helical" evidence="7">
    <location>
        <begin position="61"/>
        <end position="84"/>
    </location>
</feature>
<dbReference type="InterPro" id="IPR041489">
    <property type="entry name" value="PDZ_6"/>
</dbReference>
<accession>A0ABM9EXW9</accession>
<dbReference type="Pfam" id="PF17820">
    <property type="entry name" value="PDZ_6"/>
    <property type="match status" value="1"/>
</dbReference>
<evidence type="ECO:0000256" key="2">
    <source>
        <dbReference type="ARBA" id="ARBA00022670"/>
    </source>
</evidence>
<dbReference type="EMBL" id="CALBWS010000050">
    <property type="protein sequence ID" value="CAH2717498.1"/>
    <property type="molecule type" value="Genomic_DNA"/>
</dbReference>
<dbReference type="NCBIfam" id="TIGR00225">
    <property type="entry name" value="prc"/>
    <property type="match status" value="1"/>
</dbReference>
<evidence type="ECO:0000259" key="8">
    <source>
        <dbReference type="PROSITE" id="PS50106"/>
    </source>
</evidence>
<evidence type="ECO:0000256" key="1">
    <source>
        <dbReference type="ARBA" id="ARBA00009179"/>
    </source>
</evidence>
<dbReference type="SMART" id="SM00228">
    <property type="entry name" value="PDZ"/>
    <property type="match status" value="1"/>
</dbReference>
<evidence type="ECO:0000313" key="9">
    <source>
        <dbReference type="EMBL" id="CAH2717498.1"/>
    </source>
</evidence>
<reference evidence="9" key="1">
    <citation type="submission" date="2022-04" db="EMBL/GenBank/DDBJ databases">
        <authorList>
            <person name="Criscuolo A."/>
        </authorList>
    </citation>
    <scope>NUCLEOTIDE SEQUENCE</scope>
    <source>
        <strain evidence="9">CIP111895</strain>
    </source>
</reference>
<keyword evidence="4 5" id="KW-0720">Serine protease</keyword>
<dbReference type="CDD" id="cd06782">
    <property type="entry name" value="cpPDZ_CPP-like"/>
    <property type="match status" value="1"/>
</dbReference>
<feature type="domain" description="PDZ" evidence="8">
    <location>
        <begin position="161"/>
        <end position="215"/>
    </location>
</feature>
<dbReference type="InterPro" id="IPR036034">
    <property type="entry name" value="PDZ_sf"/>
</dbReference>
<dbReference type="Proteomes" id="UP000838308">
    <property type="component" value="Unassembled WGS sequence"/>
</dbReference>
<keyword evidence="10" id="KW-1185">Reference proteome</keyword>
<dbReference type="SUPFAM" id="SSF52096">
    <property type="entry name" value="ClpP/crotonase"/>
    <property type="match status" value="1"/>
</dbReference>
<dbReference type="SUPFAM" id="SSF47090">
    <property type="entry name" value="PGBD-like"/>
    <property type="match status" value="1"/>
</dbReference>
<keyword evidence="7" id="KW-0472">Membrane</keyword>
<dbReference type="GO" id="GO:0004252">
    <property type="term" value="F:serine-type endopeptidase activity"/>
    <property type="evidence" value="ECO:0007669"/>
    <property type="project" value="UniProtKB-EC"/>
</dbReference>
<sequence>MKNHLAFAVNLVLVYFLFLWSMKVVKALEEKNVEQEKALEEKMEQEQATENKSGYIRLKKFHFIMLLFFIVFLSAGITTFALAFGKEKVVTVAPQRTEFNKLYEAYDTLENGYYKNLNQKKLINGAINGMVESLDDPYSDYMSNEEAKSFHGSISSSFEGIGAEIQEKDGHIVIVSPIKGSPAEKAGLKPNDMITSVDGKSLQGMNSTQAVTLIRGKKGTKVELMVQRPGIEAPMTVPIIRDEIPIETVYGEMVDDSIAKVQITSFSTNTSKELVDTLNDLQKKGMKGLVLDLRQNPGGLLDQAISISSMFVPKGKLIVKEEDRNGKIKEIPSQNEGNPNLPLVVLIDKGSASASEILSAAVKESAGVPLVGEKSFGKGTVQTAADFKDGSNLKYTIAKWLTPNGTWIHKKGIMPDVEVALPDYATLPIINPDKELALSTSSTDVQTAQKMLKAIGYDPGREDGFFDEKTSAAVVAFQKAQKLPANGVLKGESTLKLMDLLREKIKTNDTQMLKAIEVLKGRMK</sequence>
<dbReference type="Pfam" id="PF03572">
    <property type="entry name" value="Peptidase_S41"/>
    <property type="match status" value="1"/>
</dbReference>
<feature type="transmembrane region" description="Helical" evidence="7">
    <location>
        <begin position="6"/>
        <end position="25"/>
    </location>
</feature>
<dbReference type="Pfam" id="PF22694">
    <property type="entry name" value="CtpB_N-like"/>
    <property type="match status" value="1"/>
</dbReference>
<evidence type="ECO:0000313" key="10">
    <source>
        <dbReference type="Proteomes" id="UP000838308"/>
    </source>
</evidence>
<evidence type="ECO:0000256" key="3">
    <source>
        <dbReference type="ARBA" id="ARBA00022801"/>
    </source>
</evidence>
<evidence type="ECO:0000256" key="4">
    <source>
        <dbReference type="ARBA" id="ARBA00022825"/>
    </source>
</evidence>
<evidence type="ECO:0000256" key="5">
    <source>
        <dbReference type="RuleBase" id="RU004404"/>
    </source>
</evidence>
<dbReference type="InterPro" id="IPR036365">
    <property type="entry name" value="PGBD-like_sf"/>
</dbReference>